<dbReference type="OrthoDB" id="3452755at2"/>
<gene>
    <name evidence="10" type="ORF">F8566_08760</name>
</gene>
<feature type="region of interest" description="Disordered" evidence="7">
    <location>
        <begin position="662"/>
        <end position="681"/>
    </location>
</feature>
<keyword evidence="11" id="KW-1185">Reference proteome</keyword>
<comment type="caution">
    <text evidence="10">The sequence shown here is derived from an EMBL/GenBank/DDBJ whole genome shotgun (WGS) entry which is preliminary data.</text>
</comment>
<evidence type="ECO:0000259" key="9">
    <source>
        <dbReference type="Pfam" id="PF13515"/>
    </source>
</evidence>
<organism evidence="10 11">
    <name type="scientific">Actinomadura rudentiformis</name>
    <dbReference type="NCBI Taxonomy" id="359158"/>
    <lineage>
        <taxon>Bacteria</taxon>
        <taxon>Bacillati</taxon>
        <taxon>Actinomycetota</taxon>
        <taxon>Actinomycetes</taxon>
        <taxon>Streptosporangiales</taxon>
        <taxon>Thermomonosporaceae</taxon>
        <taxon>Actinomadura</taxon>
    </lineage>
</organism>
<keyword evidence="2" id="KW-1003">Cell membrane</keyword>
<keyword evidence="3 8" id="KW-0812">Transmembrane</keyword>
<evidence type="ECO:0000313" key="10">
    <source>
        <dbReference type="EMBL" id="KAB2351023.1"/>
    </source>
</evidence>
<evidence type="ECO:0000256" key="5">
    <source>
        <dbReference type="ARBA" id="ARBA00023136"/>
    </source>
</evidence>
<evidence type="ECO:0000256" key="7">
    <source>
        <dbReference type="SAM" id="MobiDB-lite"/>
    </source>
</evidence>
<evidence type="ECO:0000313" key="11">
    <source>
        <dbReference type="Proteomes" id="UP000468735"/>
    </source>
</evidence>
<dbReference type="Pfam" id="PF13515">
    <property type="entry name" value="FUSC_2"/>
    <property type="match status" value="1"/>
</dbReference>
<name>A0A6H9Z2J9_9ACTN</name>
<dbReference type="InterPro" id="IPR049453">
    <property type="entry name" value="Memb_transporter_dom"/>
</dbReference>
<protein>
    <recommendedName>
        <fullName evidence="9">Integral membrane bound transporter domain-containing protein</fullName>
    </recommendedName>
</protein>
<dbReference type="GO" id="GO:0005886">
    <property type="term" value="C:plasma membrane"/>
    <property type="evidence" value="ECO:0007669"/>
    <property type="project" value="UniProtKB-SubCell"/>
</dbReference>
<keyword evidence="5 8" id="KW-0472">Membrane</keyword>
<feature type="transmembrane region" description="Helical" evidence="8">
    <location>
        <begin position="525"/>
        <end position="543"/>
    </location>
</feature>
<feature type="transmembrane region" description="Helical" evidence="8">
    <location>
        <begin position="405"/>
        <end position="422"/>
    </location>
</feature>
<evidence type="ECO:0000256" key="8">
    <source>
        <dbReference type="SAM" id="Phobius"/>
    </source>
</evidence>
<reference evidence="10 11" key="1">
    <citation type="submission" date="2019-09" db="EMBL/GenBank/DDBJ databases">
        <title>Actinomadura physcomitrii sp. nov., a novel actinomycete isolated from moss [Physcomitrium sphaericum (Ludw) Fuernr].</title>
        <authorList>
            <person name="Zhuang X."/>
            <person name="Liu C."/>
        </authorList>
    </citation>
    <scope>NUCLEOTIDE SEQUENCE [LARGE SCALE GENOMIC DNA]</scope>
    <source>
        <strain evidence="10 11">HMC1</strain>
    </source>
</reference>
<feature type="transmembrane region" description="Helical" evidence="8">
    <location>
        <begin position="106"/>
        <end position="129"/>
    </location>
</feature>
<evidence type="ECO:0000256" key="4">
    <source>
        <dbReference type="ARBA" id="ARBA00022989"/>
    </source>
</evidence>
<dbReference type="EMBL" id="WBMT01000003">
    <property type="protein sequence ID" value="KAB2351023.1"/>
    <property type="molecule type" value="Genomic_DNA"/>
</dbReference>
<evidence type="ECO:0000256" key="3">
    <source>
        <dbReference type="ARBA" id="ARBA00022692"/>
    </source>
</evidence>
<comment type="similarity">
    <text evidence="6">Belongs to the YccS/YhfK family.</text>
</comment>
<evidence type="ECO:0000256" key="2">
    <source>
        <dbReference type="ARBA" id="ARBA00022475"/>
    </source>
</evidence>
<feature type="domain" description="Integral membrane bound transporter" evidence="9">
    <location>
        <begin position="414"/>
        <end position="537"/>
    </location>
</feature>
<evidence type="ECO:0000256" key="6">
    <source>
        <dbReference type="ARBA" id="ARBA00043993"/>
    </source>
</evidence>
<dbReference type="PANTHER" id="PTHR30509:SF9">
    <property type="entry name" value="MULTIDRUG RESISTANCE PROTEIN MDTO"/>
    <property type="match status" value="1"/>
</dbReference>
<evidence type="ECO:0000256" key="1">
    <source>
        <dbReference type="ARBA" id="ARBA00004651"/>
    </source>
</evidence>
<feature type="transmembrane region" description="Helical" evidence="8">
    <location>
        <begin position="21"/>
        <end position="39"/>
    </location>
</feature>
<keyword evidence="4 8" id="KW-1133">Transmembrane helix</keyword>
<comment type="subcellular location">
    <subcellularLocation>
        <location evidence="1">Cell membrane</location>
        <topology evidence="1">Multi-pass membrane protein</topology>
    </subcellularLocation>
</comment>
<accession>A0A6H9Z2J9</accession>
<feature type="transmembrane region" description="Helical" evidence="8">
    <location>
        <begin position="75"/>
        <end position="100"/>
    </location>
</feature>
<dbReference type="PANTHER" id="PTHR30509">
    <property type="entry name" value="P-HYDROXYBENZOIC ACID EFFLUX PUMP SUBUNIT-RELATED"/>
    <property type="match status" value="1"/>
</dbReference>
<dbReference type="Proteomes" id="UP000468735">
    <property type="component" value="Unassembled WGS sequence"/>
</dbReference>
<sequence length="755" mass="80107">MGVVVVLRGARKAYAKIEGRAAPFYGLASSLAMAVPLLVGALTDHAAQGSMIALGAFVVSLRAPEGPYGARARNLGAATIVVAIGATIGGHLSGHIWLAVAVIPPIVALGSAVGWIGPTAGLAVLLTAIRPRAEDVVFNGFLELLGGVLVSVLLLVPWPAFRLRPLRTALSEATEAVAEALDAVAQDVGAPDASVLNAVDLTNPDLAAVVHKPDWEQRRRAASRALTAARTTYGLYRGGREEQTRPERLIEALARILHETVALRALVEAAGRRPPQREWEMEVHVAIAALAARLRLLAGATETTGQTPLGSVESAAIRRLGRQSEVIRRAGLAGDEDLVAAALIGQIRRSIDRLAANMESARRIVAGGLRMGLAPPRPLGTTGPASLWDRAGTAVRTRSPSFRQVMRLSLAVAVAMALAAALQLPHGHWLTITVLLTMRDTYGDTVELVLQRVGGTAIGSAIAAVLLALAPGQVVASAVLFVFGLLAFTLRSVNFTYWALFGTPLAMMLMDFSVPSDWTAAGERIGLTIAGALLTVLASRLLWPTGYAERLPVQLGHLVSTHADLARAAAAVVQDEHERLPHDKVMAAELATEAITEARNRLGKEHVPDTERIARLQTTAEAAHRVRDHLIAVARMSREQEIESGPVPEILDRIADLLEETAATLDDPEPGPPDASEPDRRLDEGFAALDTYLTKITRRRRAEVEAGVETDAFTPLRHALLQVSGARYTLRALRGDVTDLIDSGLAAGHPGPSAR</sequence>
<proteinExistence type="inferred from homology"/>
<feature type="transmembrane region" description="Helical" evidence="8">
    <location>
        <begin position="141"/>
        <end position="161"/>
    </location>
</feature>
<dbReference type="RefSeq" id="WP_151559421.1">
    <property type="nucleotide sequence ID" value="NZ_WBMT01000003.1"/>
</dbReference>
<feature type="transmembrane region" description="Helical" evidence="8">
    <location>
        <begin position="461"/>
        <end position="489"/>
    </location>
</feature>
<dbReference type="AlphaFoldDB" id="A0A6H9Z2J9"/>